<dbReference type="RefSeq" id="WP_132226292.1">
    <property type="nucleotide sequence ID" value="NZ_CAUWFI010000001.1"/>
</dbReference>
<evidence type="ECO:0000256" key="1">
    <source>
        <dbReference type="ARBA" id="ARBA00010838"/>
    </source>
</evidence>
<comment type="caution">
    <text evidence="5">The sequence shown here is derived from an EMBL/GenBank/DDBJ whole genome shotgun (WGS) entry which is preliminary data.</text>
</comment>
<dbReference type="FunFam" id="3.20.20.80:FF:000004">
    <property type="entry name" value="Beta-glucosidase 6-phospho-beta-glucosidase"/>
    <property type="match status" value="1"/>
</dbReference>
<dbReference type="GO" id="GO:0005829">
    <property type="term" value="C:cytosol"/>
    <property type="evidence" value="ECO:0007669"/>
    <property type="project" value="TreeGrafter"/>
</dbReference>
<accession>A0A4R3Z9Y3</accession>
<dbReference type="InterPro" id="IPR001360">
    <property type="entry name" value="Glyco_hydro_1"/>
</dbReference>
<dbReference type="AlphaFoldDB" id="A0A4R3Z9Y3"/>
<dbReference type="PRINTS" id="PR00131">
    <property type="entry name" value="GLHYDRLASE1"/>
</dbReference>
<dbReference type="SUPFAM" id="SSF51445">
    <property type="entry name" value="(Trans)glycosidases"/>
    <property type="match status" value="1"/>
</dbReference>
<dbReference type="GeneID" id="98914787"/>
<keyword evidence="3" id="KW-0326">Glycosidase</keyword>
<proteinExistence type="inferred from homology"/>
<evidence type="ECO:0000313" key="6">
    <source>
        <dbReference type="Proteomes" id="UP000295515"/>
    </source>
</evidence>
<evidence type="ECO:0000313" key="5">
    <source>
        <dbReference type="EMBL" id="TCW01275.1"/>
    </source>
</evidence>
<dbReference type="Gene3D" id="3.20.20.80">
    <property type="entry name" value="Glycosidases"/>
    <property type="match status" value="1"/>
</dbReference>
<evidence type="ECO:0000256" key="2">
    <source>
        <dbReference type="ARBA" id="ARBA00022801"/>
    </source>
</evidence>
<dbReference type="InterPro" id="IPR017853">
    <property type="entry name" value="GH"/>
</dbReference>
<reference evidence="5 6" key="1">
    <citation type="submission" date="2019-03" db="EMBL/GenBank/DDBJ databases">
        <title>Genomic Encyclopedia of Type Strains, Phase IV (KMG-IV): sequencing the most valuable type-strain genomes for metagenomic binning, comparative biology and taxonomic classification.</title>
        <authorList>
            <person name="Goeker M."/>
        </authorList>
    </citation>
    <scope>NUCLEOTIDE SEQUENCE [LARGE SCALE GENOMIC DNA]</scope>
    <source>
        <strain evidence="5 6">DSM 29487</strain>
    </source>
</reference>
<dbReference type="EMBL" id="SMCQ01000004">
    <property type="protein sequence ID" value="TCW01275.1"/>
    <property type="molecule type" value="Genomic_DNA"/>
</dbReference>
<dbReference type="PANTHER" id="PTHR10353:SF296">
    <property type="entry name" value="6-PHOSPHO-BETA-GLUCOSIDASE"/>
    <property type="match status" value="1"/>
</dbReference>
<dbReference type="PROSITE" id="PS00653">
    <property type="entry name" value="GLYCOSYL_HYDROL_F1_2"/>
    <property type="match status" value="1"/>
</dbReference>
<keyword evidence="6" id="KW-1185">Reference proteome</keyword>
<dbReference type="PANTHER" id="PTHR10353">
    <property type="entry name" value="GLYCOSYL HYDROLASE"/>
    <property type="match status" value="1"/>
</dbReference>
<dbReference type="GO" id="GO:0016052">
    <property type="term" value="P:carbohydrate catabolic process"/>
    <property type="evidence" value="ECO:0007669"/>
    <property type="project" value="TreeGrafter"/>
</dbReference>
<evidence type="ECO:0000256" key="4">
    <source>
        <dbReference type="RuleBase" id="RU003690"/>
    </source>
</evidence>
<name>A0A4R3Z9Y3_9FIRM</name>
<keyword evidence="2" id="KW-0378">Hydrolase</keyword>
<dbReference type="Proteomes" id="UP000295515">
    <property type="component" value="Unassembled WGS sequence"/>
</dbReference>
<protein>
    <submittedName>
        <fullName evidence="5">6-phospho-beta-glucosidase</fullName>
    </submittedName>
</protein>
<comment type="similarity">
    <text evidence="1 4">Belongs to the glycosyl hydrolase 1 family.</text>
</comment>
<sequence>MGFPKDFLWGGATAANQCEGAWNEDGRGPALTDVTTGGSVKESRQVTYIDKDGNHCRMVTSEGQVQLPEGAHFACLDECLYPNHDGIDFYHHYKEDIKMFAEMGYKTFRMSISWSRLYPNGDEEQPNQKGIEFYRNVFKELRKYGIEPLVTIWHFDTPLYLIEKYGGWSNRKLIEFFDRYARTCFEEFKGLVKYWLTFNEINNTIMGLGLFYEAKEEDYQRAYQHLHHQFVASAHAVKMGHEIDPENMIGCMICGITSYPATCDPKDIIANRHQWEKSIFYCGDVQCFGKYPTYAKRLWDEHQVKLDITEQDLIDLKEGTVDMYTFSYYMSSLVTTHEIKDQVGGNFTTGAKNEYLKYSDWGWAFDPDGLQYYLEMIYDRYQRPLMVVENGLGAFDTVEEDGSIHDSYRIDYYRDHIEAMKKAIDNGVDLRAYTTWGCIDLVSAGTGEMRKRYGFIYVDKHDDGTGTMKRSPKDSFYWYKKVIESNGEDLA</sequence>
<evidence type="ECO:0000256" key="3">
    <source>
        <dbReference type="ARBA" id="ARBA00023295"/>
    </source>
</evidence>
<organism evidence="5 6">
    <name type="scientific">Longibaculum muris</name>
    <dbReference type="NCBI Taxonomy" id="1796628"/>
    <lineage>
        <taxon>Bacteria</taxon>
        <taxon>Bacillati</taxon>
        <taxon>Bacillota</taxon>
        <taxon>Erysipelotrichia</taxon>
        <taxon>Erysipelotrichales</taxon>
        <taxon>Coprobacillaceae</taxon>
        <taxon>Longibaculum</taxon>
    </lineage>
</organism>
<dbReference type="Pfam" id="PF00232">
    <property type="entry name" value="Glyco_hydro_1"/>
    <property type="match status" value="2"/>
</dbReference>
<dbReference type="InterPro" id="IPR033132">
    <property type="entry name" value="GH_1_N_CS"/>
</dbReference>
<gene>
    <name evidence="5" type="ORF">EDD60_10493</name>
</gene>
<dbReference type="GO" id="GO:0008422">
    <property type="term" value="F:beta-glucosidase activity"/>
    <property type="evidence" value="ECO:0007669"/>
    <property type="project" value="TreeGrafter"/>
</dbReference>